<dbReference type="AlphaFoldDB" id="A0A6G0Z2G8"/>
<dbReference type="Proteomes" id="UP000478052">
    <property type="component" value="Unassembled WGS sequence"/>
</dbReference>
<gene>
    <name evidence="1" type="ORF">FWK35_00003808</name>
</gene>
<evidence type="ECO:0000313" key="2">
    <source>
        <dbReference type="Proteomes" id="UP000478052"/>
    </source>
</evidence>
<comment type="caution">
    <text evidence="1">The sequence shown here is derived from an EMBL/GenBank/DDBJ whole genome shotgun (WGS) entry which is preliminary data.</text>
</comment>
<name>A0A6G0Z2G8_APHCR</name>
<evidence type="ECO:0000313" key="1">
    <source>
        <dbReference type="EMBL" id="KAF0764414.1"/>
    </source>
</evidence>
<reference evidence="1 2" key="1">
    <citation type="submission" date="2019-08" db="EMBL/GenBank/DDBJ databases">
        <title>Whole genome of Aphis craccivora.</title>
        <authorList>
            <person name="Voronova N.V."/>
            <person name="Shulinski R.S."/>
            <person name="Bandarenka Y.V."/>
            <person name="Zhorov D.G."/>
            <person name="Warner D."/>
        </authorList>
    </citation>
    <scope>NUCLEOTIDE SEQUENCE [LARGE SCALE GENOMIC DNA]</scope>
    <source>
        <strain evidence="1">180601</strain>
        <tissue evidence="1">Whole Body</tissue>
    </source>
</reference>
<organism evidence="1 2">
    <name type="scientific">Aphis craccivora</name>
    <name type="common">Cowpea aphid</name>
    <dbReference type="NCBI Taxonomy" id="307492"/>
    <lineage>
        <taxon>Eukaryota</taxon>
        <taxon>Metazoa</taxon>
        <taxon>Ecdysozoa</taxon>
        <taxon>Arthropoda</taxon>
        <taxon>Hexapoda</taxon>
        <taxon>Insecta</taxon>
        <taxon>Pterygota</taxon>
        <taxon>Neoptera</taxon>
        <taxon>Paraneoptera</taxon>
        <taxon>Hemiptera</taxon>
        <taxon>Sternorrhyncha</taxon>
        <taxon>Aphidomorpha</taxon>
        <taxon>Aphidoidea</taxon>
        <taxon>Aphididae</taxon>
        <taxon>Aphidini</taxon>
        <taxon>Aphis</taxon>
        <taxon>Aphis</taxon>
    </lineage>
</organism>
<protein>
    <submittedName>
        <fullName evidence="1">Uncharacterized protein</fullName>
    </submittedName>
</protein>
<proteinExistence type="predicted"/>
<dbReference type="EMBL" id="VUJU01001643">
    <property type="protein sequence ID" value="KAF0764414.1"/>
    <property type="molecule type" value="Genomic_DNA"/>
</dbReference>
<accession>A0A6G0Z2G8</accession>
<sequence length="66" mass="7723">MQKNQILTINNIQVLQNIALRKLTNAHPYVSNFSLHLDLKLKTVSDEAKCFYKRFHNHLSTHSAFK</sequence>
<keyword evidence="2" id="KW-1185">Reference proteome</keyword>